<reference evidence="2 3" key="1">
    <citation type="submission" date="2019-02" db="EMBL/GenBank/DDBJ databases">
        <title>Deep-cultivation of Planctomycetes and their phenomic and genomic characterization uncovers novel biology.</title>
        <authorList>
            <person name="Wiegand S."/>
            <person name="Jogler M."/>
            <person name="Boedeker C."/>
            <person name="Pinto D."/>
            <person name="Vollmers J."/>
            <person name="Rivas-Marin E."/>
            <person name="Kohn T."/>
            <person name="Peeters S.H."/>
            <person name="Heuer A."/>
            <person name="Rast P."/>
            <person name="Oberbeckmann S."/>
            <person name="Bunk B."/>
            <person name="Jeske O."/>
            <person name="Meyerdierks A."/>
            <person name="Storesund J.E."/>
            <person name="Kallscheuer N."/>
            <person name="Luecker S."/>
            <person name="Lage O.M."/>
            <person name="Pohl T."/>
            <person name="Merkel B.J."/>
            <person name="Hornburger P."/>
            <person name="Mueller R.-W."/>
            <person name="Bruemmer F."/>
            <person name="Labrenz M."/>
            <person name="Spormann A.M."/>
            <person name="Op den Camp H."/>
            <person name="Overmann J."/>
            <person name="Amann R."/>
            <person name="Jetten M.S.M."/>
            <person name="Mascher T."/>
            <person name="Medema M.H."/>
            <person name="Devos D.P."/>
            <person name="Kaster A.-K."/>
            <person name="Ovreas L."/>
            <person name="Rohde M."/>
            <person name="Galperin M.Y."/>
            <person name="Jogler C."/>
        </authorList>
    </citation>
    <scope>NUCLEOTIDE SEQUENCE [LARGE SCALE GENOMIC DNA]</scope>
    <source>
        <strain evidence="2 3">ETA_A8</strain>
    </source>
</reference>
<proteinExistence type="predicted"/>
<dbReference type="Gene3D" id="1.20.58.1910">
    <property type="match status" value="1"/>
</dbReference>
<keyword evidence="3" id="KW-1185">Reference proteome</keyword>
<dbReference type="Proteomes" id="UP000315017">
    <property type="component" value="Chromosome"/>
</dbReference>
<protein>
    <submittedName>
        <fullName evidence="2">Putative hydrolase</fullName>
    </submittedName>
</protein>
<name>A0A517YIR2_9BACT</name>
<evidence type="ECO:0000313" key="3">
    <source>
        <dbReference type="Proteomes" id="UP000315017"/>
    </source>
</evidence>
<keyword evidence="2" id="KW-0378">Hydrolase</keyword>
<feature type="domain" description="HD" evidence="1">
    <location>
        <begin position="33"/>
        <end position="136"/>
    </location>
</feature>
<evidence type="ECO:0000259" key="1">
    <source>
        <dbReference type="PROSITE" id="PS51831"/>
    </source>
</evidence>
<dbReference type="SUPFAM" id="SSF109604">
    <property type="entry name" value="HD-domain/PDEase-like"/>
    <property type="match status" value="1"/>
</dbReference>
<dbReference type="PANTHER" id="PTHR33594">
    <property type="entry name" value="SUPERFAMILY HYDROLASE, PUTATIVE (AFU_ORTHOLOGUE AFUA_1G03035)-RELATED"/>
    <property type="match status" value="1"/>
</dbReference>
<dbReference type="KEGG" id="aagg:ETAA8_52210"/>
<dbReference type="GO" id="GO:0016787">
    <property type="term" value="F:hydrolase activity"/>
    <property type="evidence" value="ECO:0007669"/>
    <property type="project" value="UniProtKB-KW"/>
</dbReference>
<dbReference type="PROSITE" id="PS51831">
    <property type="entry name" value="HD"/>
    <property type="match status" value="1"/>
</dbReference>
<gene>
    <name evidence="2" type="ORF">ETAA8_52210</name>
</gene>
<accession>A0A517YIR2</accession>
<dbReference type="CDD" id="cd00077">
    <property type="entry name" value="HDc"/>
    <property type="match status" value="1"/>
</dbReference>
<dbReference type="EMBL" id="CP036274">
    <property type="protein sequence ID" value="QDU30102.1"/>
    <property type="molecule type" value="Genomic_DNA"/>
</dbReference>
<dbReference type="SMART" id="SM00471">
    <property type="entry name" value="HDc"/>
    <property type="match status" value="1"/>
</dbReference>
<sequence length="224" mass="24713">MSQPLSSCAQSDILEATADHIRKLLTGDSSGHDFHHIERVWKTAVGIGKGEGADLFVVELAALLHDIADWKFHGGDEEAGPRAARDWMMGLGVPKETIDQVCDIIATLSFKGAGVATPMKTLEGMCVQDADRLDAIGAVGIGRAFAYGGHKGREMYDPAVPPTPHDSFGSYKKNTGPTINHFYEKLLLLKDRMNTNVGRQLASERHRFMEQFLEQFFAEWKGQR</sequence>
<evidence type="ECO:0000313" key="2">
    <source>
        <dbReference type="EMBL" id="QDU30102.1"/>
    </source>
</evidence>
<dbReference type="OrthoDB" id="9797344at2"/>
<dbReference type="AlphaFoldDB" id="A0A517YIR2"/>
<dbReference type="RefSeq" id="WP_145095010.1">
    <property type="nucleotide sequence ID" value="NZ_CP036274.1"/>
</dbReference>
<dbReference type="Pfam" id="PF01966">
    <property type="entry name" value="HD"/>
    <property type="match status" value="1"/>
</dbReference>
<dbReference type="PANTHER" id="PTHR33594:SF1">
    <property type="entry name" value="HD_PDEASE DOMAIN-CONTAINING PROTEIN"/>
    <property type="match status" value="1"/>
</dbReference>
<organism evidence="2 3">
    <name type="scientific">Anatilimnocola aggregata</name>
    <dbReference type="NCBI Taxonomy" id="2528021"/>
    <lineage>
        <taxon>Bacteria</taxon>
        <taxon>Pseudomonadati</taxon>
        <taxon>Planctomycetota</taxon>
        <taxon>Planctomycetia</taxon>
        <taxon>Pirellulales</taxon>
        <taxon>Pirellulaceae</taxon>
        <taxon>Anatilimnocola</taxon>
    </lineage>
</organism>
<dbReference type="InterPro" id="IPR006674">
    <property type="entry name" value="HD_domain"/>
</dbReference>
<dbReference type="Gene3D" id="1.10.472.50">
    <property type="entry name" value="HD-domain/PDEase-like"/>
    <property type="match status" value="1"/>
</dbReference>
<dbReference type="InterPro" id="IPR003607">
    <property type="entry name" value="HD/PDEase_dom"/>
</dbReference>